<dbReference type="EMBL" id="JACGCM010001845">
    <property type="protein sequence ID" value="KAF6148486.1"/>
    <property type="molecule type" value="Genomic_DNA"/>
</dbReference>
<evidence type="ECO:0000256" key="2">
    <source>
        <dbReference type="ARBA" id="ARBA00022729"/>
    </source>
</evidence>
<dbReference type="PROSITE" id="PS51257">
    <property type="entry name" value="PROKAR_LIPOPROTEIN"/>
    <property type="match status" value="1"/>
</dbReference>
<dbReference type="SMART" id="SM00499">
    <property type="entry name" value="AAI"/>
    <property type="match status" value="1"/>
</dbReference>
<evidence type="ECO:0000256" key="4">
    <source>
        <dbReference type="ARBA" id="ARBA00023180"/>
    </source>
</evidence>
<dbReference type="PANTHER" id="PTHR33044">
    <property type="entry name" value="BIFUNCTIONAL INHIBITOR/LIPID-TRANSFER PROTEIN/SEED STORAGE 2S ALBUMIN SUPERFAMILY PROTEIN-RELATED"/>
    <property type="match status" value="1"/>
</dbReference>
<dbReference type="Proteomes" id="UP000541444">
    <property type="component" value="Unassembled WGS sequence"/>
</dbReference>
<keyword evidence="2 5" id="KW-0732">Signal</keyword>
<feature type="chain" id="PRO_5029607507" description="Bifunctional inhibitor/plant lipid transfer protein/seed storage helical domain-containing protein" evidence="5">
    <location>
        <begin position="25"/>
        <end position="182"/>
    </location>
</feature>
<evidence type="ECO:0000313" key="7">
    <source>
        <dbReference type="EMBL" id="KAF6148486.1"/>
    </source>
</evidence>
<dbReference type="Pfam" id="PF14368">
    <property type="entry name" value="LTP_2"/>
    <property type="match status" value="1"/>
</dbReference>
<dbReference type="OrthoDB" id="1882492at2759"/>
<dbReference type="InterPro" id="IPR016140">
    <property type="entry name" value="Bifunc_inhib/LTP/seed_store"/>
</dbReference>
<sequence length="182" mass="19135">MRNQDVLLLLLVAISCFFSLNCSAATPTVEEQCNSEFTKMGTCLNFATAKADAPTPQCCSSVKDIKDRNPACLCYIIEQTHKGGASLKDLGLQEAKLLALPTACKLTGATISECPKLLKISPSSPDYAIFVNSSSTPAATSSPTIAAPATAKKDDTKSFGCIHGPQFAVPITIVVAIIGFVF</sequence>
<gene>
    <name evidence="7" type="ORF">GIB67_038841</name>
</gene>
<proteinExistence type="inferred from homology"/>
<feature type="domain" description="Bifunctional inhibitor/plant lipid transfer protein/seed storage helical" evidence="6">
    <location>
        <begin position="33"/>
        <end position="114"/>
    </location>
</feature>
<evidence type="ECO:0000256" key="5">
    <source>
        <dbReference type="SAM" id="SignalP"/>
    </source>
</evidence>
<keyword evidence="8" id="KW-1185">Reference proteome</keyword>
<evidence type="ECO:0000313" key="8">
    <source>
        <dbReference type="Proteomes" id="UP000541444"/>
    </source>
</evidence>
<protein>
    <recommendedName>
        <fullName evidence="6">Bifunctional inhibitor/plant lipid transfer protein/seed storage helical domain-containing protein</fullName>
    </recommendedName>
</protein>
<evidence type="ECO:0000259" key="6">
    <source>
        <dbReference type="SMART" id="SM00499"/>
    </source>
</evidence>
<accession>A0A7J7M0S6</accession>
<dbReference type="InterPro" id="IPR043325">
    <property type="entry name" value="LTSS"/>
</dbReference>
<keyword evidence="4" id="KW-0325">Glycoprotein</keyword>
<evidence type="ECO:0000256" key="3">
    <source>
        <dbReference type="ARBA" id="ARBA00023157"/>
    </source>
</evidence>
<comment type="caution">
    <text evidence="7">The sequence shown here is derived from an EMBL/GenBank/DDBJ whole genome shotgun (WGS) entry which is preliminary data.</text>
</comment>
<dbReference type="SUPFAM" id="SSF47699">
    <property type="entry name" value="Bifunctional inhibitor/lipid-transfer protein/seed storage 2S albumin"/>
    <property type="match status" value="1"/>
</dbReference>
<keyword evidence="3" id="KW-1015">Disulfide bond</keyword>
<organism evidence="7 8">
    <name type="scientific">Kingdonia uniflora</name>
    <dbReference type="NCBI Taxonomy" id="39325"/>
    <lineage>
        <taxon>Eukaryota</taxon>
        <taxon>Viridiplantae</taxon>
        <taxon>Streptophyta</taxon>
        <taxon>Embryophyta</taxon>
        <taxon>Tracheophyta</taxon>
        <taxon>Spermatophyta</taxon>
        <taxon>Magnoliopsida</taxon>
        <taxon>Ranunculales</taxon>
        <taxon>Circaeasteraceae</taxon>
        <taxon>Kingdonia</taxon>
    </lineage>
</organism>
<comment type="similarity">
    <text evidence="1">Belongs to the plant LTP family.</text>
</comment>
<name>A0A7J7M0S6_9MAGN</name>
<dbReference type="AlphaFoldDB" id="A0A7J7M0S6"/>
<dbReference type="CDD" id="cd00010">
    <property type="entry name" value="AAI_LTSS"/>
    <property type="match status" value="1"/>
</dbReference>
<evidence type="ECO:0000256" key="1">
    <source>
        <dbReference type="ARBA" id="ARBA00009748"/>
    </source>
</evidence>
<dbReference type="Gene3D" id="1.10.110.10">
    <property type="entry name" value="Plant lipid-transfer and hydrophobic proteins"/>
    <property type="match status" value="1"/>
</dbReference>
<reference evidence="7 8" key="1">
    <citation type="journal article" date="2020" name="IScience">
        <title>Genome Sequencing of the Endangered Kingdonia uniflora (Circaeasteraceae, Ranunculales) Reveals Potential Mechanisms of Evolutionary Specialization.</title>
        <authorList>
            <person name="Sun Y."/>
            <person name="Deng T."/>
            <person name="Zhang A."/>
            <person name="Moore M.J."/>
            <person name="Landis J.B."/>
            <person name="Lin N."/>
            <person name="Zhang H."/>
            <person name="Zhang X."/>
            <person name="Huang J."/>
            <person name="Zhang X."/>
            <person name="Sun H."/>
            <person name="Wang H."/>
        </authorList>
    </citation>
    <scope>NUCLEOTIDE SEQUENCE [LARGE SCALE GENOMIC DNA]</scope>
    <source>
        <strain evidence="7">TB1705</strain>
        <tissue evidence="7">Leaf</tissue>
    </source>
</reference>
<feature type="signal peptide" evidence="5">
    <location>
        <begin position="1"/>
        <end position="24"/>
    </location>
</feature>
<dbReference type="InterPro" id="IPR036312">
    <property type="entry name" value="Bifun_inhib/LTP/seed_sf"/>
</dbReference>